<dbReference type="Proteomes" id="UP000887576">
    <property type="component" value="Unplaced"/>
</dbReference>
<organism evidence="1 2">
    <name type="scientific">Panagrolaimus sp. JU765</name>
    <dbReference type="NCBI Taxonomy" id="591449"/>
    <lineage>
        <taxon>Eukaryota</taxon>
        <taxon>Metazoa</taxon>
        <taxon>Ecdysozoa</taxon>
        <taxon>Nematoda</taxon>
        <taxon>Chromadorea</taxon>
        <taxon>Rhabditida</taxon>
        <taxon>Tylenchina</taxon>
        <taxon>Panagrolaimomorpha</taxon>
        <taxon>Panagrolaimoidea</taxon>
        <taxon>Panagrolaimidae</taxon>
        <taxon>Panagrolaimus</taxon>
    </lineage>
</organism>
<dbReference type="WBParaSite" id="JU765_v2.g10148.t1">
    <property type="protein sequence ID" value="JU765_v2.g10148.t1"/>
    <property type="gene ID" value="JU765_v2.g10148"/>
</dbReference>
<name>A0AC34PUL4_9BILA</name>
<reference evidence="2" key="1">
    <citation type="submission" date="2022-11" db="UniProtKB">
        <authorList>
            <consortium name="WormBaseParasite"/>
        </authorList>
    </citation>
    <scope>IDENTIFICATION</scope>
</reference>
<accession>A0AC34PUL4</accession>
<protein>
    <submittedName>
        <fullName evidence="2">Major facilitator superfamily (MFS) profile domain-containing protein</fullName>
    </submittedName>
</protein>
<evidence type="ECO:0000313" key="1">
    <source>
        <dbReference type="Proteomes" id="UP000887576"/>
    </source>
</evidence>
<proteinExistence type="predicted"/>
<evidence type="ECO:0000313" key="2">
    <source>
        <dbReference type="WBParaSite" id="JU765_v2.g10148.t1"/>
    </source>
</evidence>
<sequence>MAENNDHGSPVINGGLTAESEIPTVVVSETTSPNDVKNIRNAEHRSSEKDGHSNGGVTNQTEYGDNDSYCQSLEDNPIIHDDDFNSQYSINEYKGDNMAIVDGLPVPPDGGYGWVIVIAAFMSNFLVDGVANSFGTLMGSFEREFQSSKAATSIIGSLLIGSYLLSGPVAGGLLNRYDARKVVIAGCILTALSFVISTFAPNIFIFYLFFSLLGGIGFGFIYLPAIVVVGMYFESKRALATGIAVAGSGFGTFVMPFLCQKFVAMFDWQITLYIISALVLLCISCGLLYKPLPEPDFDPEAHKHLVDERQQALLAALSRAEGSAEGDSERPLSGLSQDGGESPPKRQIRTISGGTTGDHDDSREPLLDAELMQRLRECEVPSEEETDVPQTPAPSQLSPITEGKALSKSRAGSTHHSHVPNAPLMSHVGNRTRKHTLTSLGSELTIDFKTSRPNLSSQLSRISARSYAQSLSKISQVGPMKASESVLSVALSGVDPKEFNRPLSRQDIFLQGSIRNLKEFKEEGGNFKQYRESQISIPAAVVAQSVSNMSQHGDIADLSSRMGGSRYSRITQGIEEEVAFYDDSKFKFIPLAIRSALAEMIDLTLLKNPIMLLLCLSNILGMLGFYIPFVYIIDLAQTRNATPSSATLLLSIIGITNTFGRVFFGWAADRRWVTALAINNFSLIFCGVLTGMCYFATSYELLITYSCLFGFIVSAYICLTSIVLSDLLGVEQLTNSFGLLVVARGIASLLGTPLAGMAYSATESYDTCFVFAGVLITFSGLVSCAVPFVHRHQRSQMKNEGEYGKEADAQSGKLSVLTERSEENLTEYQRTIQSLKQQKQLMKDLDEARRQVMKKERIDEVHEDQDKIANGTT</sequence>